<keyword evidence="3" id="KW-1185">Reference proteome</keyword>
<organism evidence="2 3">
    <name type="scientific">Stichopus japonicus</name>
    <name type="common">Sea cucumber</name>
    <dbReference type="NCBI Taxonomy" id="307972"/>
    <lineage>
        <taxon>Eukaryota</taxon>
        <taxon>Metazoa</taxon>
        <taxon>Echinodermata</taxon>
        <taxon>Eleutherozoa</taxon>
        <taxon>Echinozoa</taxon>
        <taxon>Holothuroidea</taxon>
        <taxon>Aspidochirotacea</taxon>
        <taxon>Aspidochirotida</taxon>
        <taxon>Stichopodidae</taxon>
        <taxon>Apostichopus</taxon>
    </lineage>
</organism>
<name>A0A2G8JP15_STIJA</name>
<protein>
    <submittedName>
        <fullName evidence="2">Uncharacterized protein</fullName>
    </submittedName>
</protein>
<dbReference type="AlphaFoldDB" id="A0A2G8JP15"/>
<evidence type="ECO:0000313" key="3">
    <source>
        <dbReference type="Proteomes" id="UP000230750"/>
    </source>
</evidence>
<dbReference type="Proteomes" id="UP000230750">
    <property type="component" value="Unassembled WGS sequence"/>
</dbReference>
<feature type="transmembrane region" description="Helical" evidence="1">
    <location>
        <begin position="43"/>
        <end position="63"/>
    </location>
</feature>
<comment type="caution">
    <text evidence="2">The sequence shown here is derived from an EMBL/GenBank/DDBJ whole genome shotgun (WGS) entry which is preliminary data.</text>
</comment>
<keyword evidence="1" id="KW-1133">Transmembrane helix</keyword>
<proteinExistence type="predicted"/>
<keyword evidence="1" id="KW-0812">Transmembrane</keyword>
<gene>
    <name evidence="2" type="ORF">BSL78_25659</name>
</gene>
<keyword evidence="1" id="KW-0472">Membrane</keyword>
<dbReference type="EMBL" id="MRZV01001490">
    <property type="protein sequence ID" value="PIK37504.1"/>
    <property type="molecule type" value="Genomic_DNA"/>
</dbReference>
<reference evidence="2 3" key="1">
    <citation type="journal article" date="2017" name="PLoS Biol.">
        <title>The sea cucumber genome provides insights into morphological evolution and visceral regeneration.</title>
        <authorList>
            <person name="Zhang X."/>
            <person name="Sun L."/>
            <person name="Yuan J."/>
            <person name="Sun Y."/>
            <person name="Gao Y."/>
            <person name="Zhang L."/>
            <person name="Li S."/>
            <person name="Dai H."/>
            <person name="Hamel J.F."/>
            <person name="Liu C."/>
            <person name="Yu Y."/>
            <person name="Liu S."/>
            <person name="Lin W."/>
            <person name="Guo K."/>
            <person name="Jin S."/>
            <person name="Xu P."/>
            <person name="Storey K.B."/>
            <person name="Huan P."/>
            <person name="Zhang T."/>
            <person name="Zhou Y."/>
            <person name="Zhang J."/>
            <person name="Lin C."/>
            <person name="Li X."/>
            <person name="Xing L."/>
            <person name="Huo D."/>
            <person name="Sun M."/>
            <person name="Wang L."/>
            <person name="Mercier A."/>
            <person name="Li F."/>
            <person name="Yang H."/>
            <person name="Xiang J."/>
        </authorList>
    </citation>
    <scope>NUCLEOTIDE SEQUENCE [LARGE SCALE GENOMIC DNA]</scope>
    <source>
        <strain evidence="2">Shaxun</strain>
        <tissue evidence="2">Muscle</tissue>
    </source>
</reference>
<sequence length="190" mass="21493">MGVSIDVWRQRIGTFIMPSTKSAGGSSDQDEVVFQARSWHPRIGIFTFFIITAAVGCSTAFFVNVPSRFCKLTICGDIELNPGPTALLHDDLLEQLKANDFSFEPLTHDFLNNHMVQLIKLKGSMADLVKWMKALMPNRLSEDTDWPKKINTVSINHRKKQFMKTTSVEGKRLMEDWENTKYALPSITGP</sequence>
<evidence type="ECO:0000313" key="2">
    <source>
        <dbReference type="EMBL" id="PIK37504.1"/>
    </source>
</evidence>
<evidence type="ECO:0000256" key="1">
    <source>
        <dbReference type="SAM" id="Phobius"/>
    </source>
</evidence>
<accession>A0A2G8JP15</accession>